<dbReference type="EMBL" id="JACHNC010000001">
    <property type="protein sequence ID" value="MBB4752123.1"/>
    <property type="molecule type" value="Genomic_DNA"/>
</dbReference>
<gene>
    <name evidence="2" type="ORF">Alo02nite_70060</name>
    <name evidence="3" type="ORF">BJ964_006284</name>
</gene>
<feature type="region of interest" description="Disordered" evidence="1">
    <location>
        <begin position="128"/>
        <end position="148"/>
    </location>
</feature>
<evidence type="ECO:0000313" key="5">
    <source>
        <dbReference type="Proteomes" id="UP000631312"/>
    </source>
</evidence>
<dbReference type="AlphaFoldDB" id="A0A7W7HKA7"/>
<comment type="caution">
    <text evidence="3">The sequence shown here is derived from an EMBL/GenBank/DDBJ whole genome shotgun (WGS) entry which is preliminary data.</text>
</comment>
<organism evidence="3 4">
    <name type="scientific">Actinoplanes lobatus</name>
    <dbReference type="NCBI Taxonomy" id="113568"/>
    <lineage>
        <taxon>Bacteria</taxon>
        <taxon>Bacillati</taxon>
        <taxon>Actinomycetota</taxon>
        <taxon>Actinomycetes</taxon>
        <taxon>Micromonosporales</taxon>
        <taxon>Micromonosporaceae</taxon>
        <taxon>Actinoplanes</taxon>
    </lineage>
</organism>
<feature type="compositionally biased region" description="Polar residues" evidence="1">
    <location>
        <begin position="138"/>
        <end position="148"/>
    </location>
</feature>
<evidence type="ECO:0000256" key="1">
    <source>
        <dbReference type="SAM" id="MobiDB-lite"/>
    </source>
</evidence>
<dbReference type="Proteomes" id="UP000590511">
    <property type="component" value="Unassembled WGS sequence"/>
</dbReference>
<dbReference type="EMBL" id="BOMP01000119">
    <property type="protein sequence ID" value="GIE44108.1"/>
    <property type="molecule type" value="Genomic_DNA"/>
</dbReference>
<evidence type="ECO:0000313" key="2">
    <source>
        <dbReference type="EMBL" id="GIE44108.1"/>
    </source>
</evidence>
<sequence>MIGKLSRSVLVASVVLPWAVACTSSPTEGLSGDEVVAAYVDAIQQGDRSRLLELNNPAFDQVSEIDQKIAAIGDREWINPRTTWLTNPITGAIDVARISATDTHGTKIVDQIAISSIDGSWYVNLGTRTPQPGDPIPASTTRLETVRG</sequence>
<name>A0A7W7HKA7_9ACTN</name>
<keyword evidence="5" id="KW-1185">Reference proteome</keyword>
<dbReference type="Proteomes" id="UP000631312">
    <property type="component" value="Unassembled WGS sequence"/>
</dbReference>
<accession>A0A7W7HKA7</accession>
<evidence type="ECO:0000313" key="3">
    <source>
        <dbReference type="EMBL" id="MBB4752123.1"/>
    </source>
</evidence>
<proteinExistence type="predicted"/>
<evidence type="ECO:0000313" key="4">
    <source>
        <dbReference type="Proteomes" id="UP000590511"/>
    </source>
</evidence>
<reference evidence="2 5" key="2">
    <citation type="submission" date="2021-01" db="EMBL/GenBank/DDBJ databases">
        <title>Whole genome shotgun sequence of Actinoplanes lobatus NBRC 12513.</title>
        <authorList>
            <person name="Komaki H."/>
            <person name="Tamura T."/>
        </authorList>
    </citation>
    <scope>NUCLEOTIDE SEQUENCE [LARGE SCALE GENOMIC DNA]</scope>
    <source>
        <strain evidence="2 5">NBRC 12513</strain>
    </source>
</reference>
<protein>
    <submittedName>
        <fullName evidence="3">Uncharacterized protein</fullName>
    </submittedName>
</protein>
<dbReference type="PROSITE" id="PS51257">
    <property type="entry name" value="PROKAR_LIPOPROTEIN"/>
    <property type="match status" value="1"/>
</dbReference>
<dbReference type="RefSeq" id="WP_188124040.1">
    <property type="nucleotide sequence ID" value="NZ_BOMP01000119.1"/>
</dbReference>
<reference evidence="3 4" key="1">
    <citation type="submission" date="2020-08" db="EMBL/GenBank/DDBJ databases">
        <title>Sequencing the genomes of 1000 actinobacteria strains.</title>
        <authorList>
            <person name="Klenk H.-P."/>
        </authorList>
    </citation>
    <scope>NUCLEOTIDE SEQUENCE [LARGE SCALE GENOMIC DNA]</scope>
    <source>
        <strain evidence="3 4">DSM 43150</strain>
    </source>
</reference>